<evidence type="ECO:0000313" key="10">
    <source>
        <dbReference type="Proteomes" id="UP001150925"/>
    </source>
</evidence>
<protein>
    <recommendedName>
        <fullName evidence="4">ADP-ribosylation factor-like protein 6-interacting protein 4</fullName>
    </recommendedName>
</protein>
<feature type="compositionally biased region" description="Basic residues" evidence="8">
    <location>
        <begin position="1"/>
        <end position="15"/>
    </location>
</feature>
<keyword evidence="5" id="KW-0507">mRNA processing</keyword>
<keyword evidence="10" id="KW-1185">Reference proteome</keyword>
<dbReference type="Pfam" id="PF10500">
    <property type="entry name" value="SR-25"/>
    <property type="match status" value="1"/>
</dbReference>
<comment type="similarity">
    <text evidence="3">Belongs to the ARL6IP4 family.</text>
</comment>
<evidence type="ECO:0000256" key="7">
    <source>
        <dbReference type="ARBA" id="ARBA00023242"/>
    </source>
</evidence>
<dbReference type="OrthoDB" id="48562at2759"/>
<comment type="caution">
    <text evidence="9">The sequence shown here is derived from an EMBL/GenBank/DDBJ whole genome shotgun (WGS) entry which is preliminary data.</text>
</comment>
<sequence>MSHRRRNYHSHRYRRSPSPGHRQEHRSRSYRSRSPDTNATHRRHSQRRRRHHRASSRRHVRGGYRRSPSPYRGRPKDRRDNRQVTTYYRRRSPQHHYSTPRRHTSRYTHHSRHHYDHHRRHHHRQKSQRPNSISAEPSLKMKSPSVSPCVRKSSHSPSARYLLSSAEPYHIIPSQPLHISVTLPDYNGARYPVSSPLVGRDNKVSREITPTIIAGTRRKVPMVPMTKEEHDRRQAVVREVRDPLTGRIRLVKGEGEILERIVSREEQRRINKMATATDGLNYQMCLYHV</sequence>
<comment type="subcellular location">
    <subcellularLocation>
        <location evidence="1">Nucleus speckle</location>
    </subcellularLocation>
    <subcellularLocation>
        <location evidence="2">Nucleus</location>
        <location evidence="2">Nucleolus</location>
    </subcellularLocation>
</comment>
<dbReference type="Proteomes" id="UP001150925">
    <property type="component" value="Unassembled WGS sequence"/>
</dbReference>
<dbReference type="GO" id="GO:0016607">
    <property type="term" value="C:nuclear speck"/>
    <property type="evidence" value="ECO:0007669"/>
    <property type="project" value="UniProtKB-SubCell"/>
</dbReference>
<keyword evidence="7" id="KW-0539">Nucleus</keyword>
<name>A0A9W8ANM3_9FUNG</name>
<feature type="region of interest" description="Disordered" evidence="8">
    <location>
        <begin position="1"/>
        <end position="154"/>
    </location>
</feature>
<evidence type="ECO:0000256" key="8">
    <source>
        <dbReference type="SAM" id="MobiDB-lite"/>
    </source>
</evidence>
<evidence type="ECO:0000256" key="6">
    <source>
        <dbReference type="ARBA" id="ARBA00023187"/>
    </source>
</evidence>
<evidence type="ECO:0000256" key="2">
    <source>
        <dbReference type="ARBA" id="ARBA00004604"/>
    </source>
</evidence>
<reference evidence="9" key="1">
    <citation type="submission" date="2022-07" db="EMBL/GenBank/DDBJ databases">
        <title>Phylogenomic reconstructions and comparative analyses of Kickxellomycotina fungi.</title>
        <authorList>
            <person name="Reynolds N.K."/>
            <person name="Stajich J.E."/>
            <person name="Barry K."/>
            <person name="Grigoriev I.V."/>
            <person name="Crous P."/>
            <person name="Smith M.E."/>
        </authorList>
    </citation>
    <scope>NUCLEOTIDE SEQUENCE</scope>
    <source>
        <strain evidence="9">RSA 1196</strain>
    </source>
</reference>
<dbReference type="EMBL" id="JANBPY010003059">
    <property type="protein sequence ID" value="KAJ1952859.1"/>
    <property type="molecule type" value="Genomic_DNA"/>
</dbReference>
<dbReference type="GO" id="GO:0006397">
    <property type="term" value="P:mRNA processing"/>
    <property type="evidence" value="ECO:0007669"/>
    <property type="project" value="UniProtKB-KW"/>
</dbReference>
<dbReference type="AlphaFoldDB" id="A0A9W8ANM3"/>
<feature type="compositionally biased region" description="Basic residues" evidence="8">
    <location>
        <begin position="88"/>
        <end position="127"/>
    </location>
</feature>
<feature type="compositionally biased region" description="Basic residues" evidence="8">
    <location>
        <begin position="40"/>
        <end position="64"/>
    </location>
</feature>
<keyword evidence="6" id="KW-0508">mRNA splicing</keyword>
<dbReference type="GO" id="GO:0008380">
    <property type="term" value="P:RNA splicing"/>
    <property type="evidence" value="ECO:0007669"/>
    <property type="project" value="UniProtKB-KW"/>
</dbReference>
<evidence type="ECO:0000313" key="9">
    <source>
        <dbReference type="EMBL" id="KAJ1952859.1"/>
    </source>
</evidence>
<evidence type="ECO:0000256" key="5">
    <source>
        <dbReference type="ARBA" id="ARBA00022664"/>
    </source>
</evidence>
<feature type="non-terminal residue" evidence="9">
    <location>
        <position position="289"/>
    </location>
</feature>
<evidence type="ECO:0000256" key="1">
    <source>
        <dbReference type="ARBA" id="ARBA00004324"/>
    </source>
</evidence>
<evidence type="ECO:0000256" key="4">
    <source>
        <dbReference type="ARBA" id="ARBA00017993"/>
    </source>
</evidence>
<evidence type="ECO:0000256" key="3">
    <source>
        <dbReference type="ARBA" id="ARBA00006852"/>
    </source>
</evidence>
<accession>A0A9W8ANM3</accession>
<dbReference type="GO" id="GO:0005730">
    <property type="term" value="C:nucleolus"/>
    <property type="evidence" value="ECO:0007669"/>
    <property type="project" value="UniProtKB-SubCell"/>
</dbReference>
<proteinExistence type="inferred from homology"/>
<dbReference type="InterPro" id="IPR019532">
    <property type="entry name" value="Nucl_RNA-splicing_assoc_SR-25"/>
</dbReference>
<organism evidence="9 10">
    <name type="scientific">Dispira parvispora</name>
    <dbReference type="NCBI Taxonomy" id="1520584"/>
    <lineage>
        <taxon>Eukaryota</taxon>
        <taxon>Fungi</taxon>
        <taxon>Fungi incertae sedis</taxon>
        <taxon>Zoopagomycota</taxon>
        <taxon>Kickxellomycotina</taxon>
        <taxon>Dimargaritomycetes</taxon>
        <taxon>Dimargaritales</taxon>
        <taxon>Dimargaritaceae</taxon>
        <taxon>Dispira</taxon>
    </lineage>
</organism>
<gene>
    <name evidence="9" type="primary">ARL6IP4</name>
    <name evidence="9" type="ORF">IWQ62_006126</name>
</gene>